<dbReference type="EMBL" id="GBRH01254325">
    <property type="protein sequence ID" value="JAD43570.1"/>
    <property type="molecule type" value="Transcribed_RNA"/>
</dbReference>
<proteinExistence type="predicted"/>
<name>A0A0A9A3I3_ARUDO</name>
<sequence>MFDLLKLCGSMLRCIVVTALWQVALARWPRGARIHRQQVYGGDKKINNTSRQAIR</sequence>
<reference evidence="1" key="1">
    <citation type="submission" date="2014-09" db="EMBL/GenBank/DDBJ databases">
        <authorList>
            <person name="Magalhaes I.L.F."/>
            <person name="Oliveira U."/>
            <person name="Santos F.R."/>
            <person name="Vidigal T.H.D.A."/>
            <person name="Brescovit A.D."/>
            <person name="Santos A.J."/>
        </authorList>
    </citation>
    <scope>NUCLEOTIDE SEQUENCE</scope>
    <source>
        <tissue evidence="1">Shoot tissue taken approximately 20 cm above the soil surface</tissue>
    </source>
</reference>
<protein>
    <submittedName>
        <fullName evidence="1">Uncharacterized protein</fullName>
    </submittedName>
</protein>
<reference evidence="1" key="2">
    <citation type="journal article" date="2015" name="Data Brief">
        <title>Shoot transcriptome of the giant reed, Arundo donax.</title>
        <authorList>
            <person name="Barrero R.A."/>
            <person name="Guerrero F.D."/>
            <person name="Moolhuijzen P."/>
            <person name="Goolsby J.A."/>
            <person name="Tidwell J."/>
            <person name="Bellgard S.E."/>
            <person name="Bellgard M.I."/>
        </authorList>
    </citation>
    <scope>NUCLEOTIDE SEQUENCE</scope>
    <source>
        <tissue evidence="1">Shoot tissue taken approximately 20 cm above the soil surface</tissue>
    </source>
</reference>
<evidence type="ECO:0000313" key="1">
    <source>
        <dbReference type="EMBL" id="JAD43570.1"/>
    </source>
</evidence>
<organism evidence="1">
    <name type="scientific">Arundo donax</name>
    <name type="common">Giant reed</name>
    <name type="synonym">Donax arundinaceus</name>
    <dbReference type="NCBI Taxonomy" id="35708"/>
    <lineage>
        <taxon>Eukaryota</taxon>
        <taxon>Viridiplantae</taxon>
        <taxon>Streptophyta</taxon>
        <taxon>Embryophyta</taxon>
        <taxon>Tracheophyta</taxon>
        <taxon>Spermatophyta</taxon>
        <taxon>Magnoliopsida</taxon>
        <taxon>Liliopsida</taxon>
        <taxon>Poales</taxon>
        <taxon>Poaceae</taxon>
        <taxon>PACMAD clade</taxon>
        <taxon>Arundinoideae</taxon>
        <taxon>Arundineae</taxon>
        <taxon>Arundo</taxon>
    </lineage>
</organism>
<accession>A0A0A9A3I3</accession>
<dbReference type="AlphaFoldDB" id="A0A0A9A3I3"/>